<evidence type="ECO:0000256" key="1">
    <source>
        <dbReference type="ARBA" id="ARBA00004141"/>
    </source>
</evidence>
<keyword evidence="4 5" id="KW-0472">Membrane</keyword>
<dbReference type="EMBL" id="OU963904">
    <property type="protein sequence ID" value="CAH2981080.1"/>
    <property type="molecule type" value="Genomic_DNA"/>
</dbReference>
<keyword evidence="2 5" id="KW-0812">Transmembrane</keyword>
<dbReference type="InterPro" id="IPR036259">
    <property type="entry name" value="MFS_trans_sf"/>
</dbReference>
<proteinExistence type="predicted"/>
<evidence type="ECO:0000256" key="5">
    <source>
        <dbReference type="SAM" id="Phobius"/>
    </source>
</evidence>
<feature type="transmembrane region" description="Helical" evidence="5">
    <location>
        <begin position="354"/>
        <end position="371"/>
    </location>
</feature>
<feature type="transmembrane region" description="Helical" evidence="5">
    <location>
        <begin position="313"/>
        <end position="333"/>
    </location>
</feature>
<gene>
    <name evidence="7" type="ORF">CHILSU_LOCUS1661</name>
</gene>
<evidence type="ECO:0000256" key="2">
    <source>
        <dbReference type="ARBA" id="ARBA00022692"/>
    </source>
</evidence>
<feature type="transmembrane region" description="Helical" evidence="5">
    <location>
        <begin position="377"/>
        <end position="398"/>
    </location>
</feature>
<keyword evidence="8" id="KW-1185">Reference proteome</keyword>
<dbReference type="InterPro" id="IPR020846">
    <property type="entry name" value="MFS_dom"/>
</dbReference>
<dbReference type="Pfam" id="PF07690">
    <property type="entry name" value="MFS_1"/>
    <property type="match status" value="1"/>
</dbReference>
<evidence type="ECO:0000259" key="6">
    <source>
        <dbReference type="PROSITE" id="PS50850"/>
    </source>
</evidence>
<sequence length="482" mass="52760">MYHRLKSRVVKYLFIVCFGSHRSMRKSAFGQRHVQVVLIFFGLVLAYAMRVNMSLAIVAMTDPHAGGNSCSAEYCKAYVNQTFNWSVGTRSVILSSFFWGYVVLQVPGGELANRVGGKLLLASSIAINSILLMAIPTCAYYGGWQLVVVCRVLQGLFQGVTFPSVHNLLGKWVPVEEKSRLGQFVYAGSQLGTALQLITAGYIADQWGWPMIFYSVGILGAIWTLFYLKLGAASPQSSNTISPDERGYIESSLGTVQVHKKLQTPWKAIMTSKQFLALVLVHCGQNWGFWTLLTEIPSYMELVLKVNIKSNGVLSALPYLMMFILSFVFSIILEHCHNKQLFSLSTSRKISNSIGFYGAAAALIGIVYAPSHSLTASVALLAIAVGVNAGHITGLVLVHIDMAPNFAGSLMGVTNGLANIVSIVAPLVAAIILKDESDPKFWKVVFFLAAAVYVLTNTIFIIFGTSERQPWNDPSDEYKPLS</sequence>
<feature type="transmembrane region" description="Helical" evidence="5">
    <location>
        <begin position="119"/>
        <end position="142"/>
    </location>
</feature>
<protein>
    <recommendedName>
        <fullName evidence="6">Major facilitator superfamily (MFS) profile domain-containing protein</fullName>
    </recommendedName>
</protein>
<dbReference type="Proteomes" id="UP001153292">
    <property type="component" value="Chromosome 11"/>
</dbReference>
<name>A0ABN8L772_CHISP</name>
<evidence type="ECO:0000313" key="8">
    <source>
        <dbReference type="Proteomes" id="UP001153292"/>
    </source>
</evidence>
<reference evidence="7" key="1">
    <citation type="submission" date="2021-12" db="EMBL/GenBank/DDBJ databases">
        <authorList>
            <person name="King R."/>
        </authorList>
    </citation>
    <scope>NUCLEOTIDE SEQUENCE</scope>
</reference>
<dbReference type="Gene3D" id="1.20.120.540">
    <property type="entry name" value="Voltage-gated potassium channels"/>
    <property type="match status" value="1"/>
</dbReference>
<dbReference type="CDD" id="cd17318">
    <property type="entry name" value="MFS_SLC17"/>
    <property type="match status" value="1"/>
</dbReference>
<evidence type="ECO:0000256" key="3">
    <source>
        <dbReference type="ARBA" id="ARBA00022989"/>
    </source>
</evidence>
<comment type="subcellular location">
    <subcellularLocation>
        <location evidence="1">Membrane</location>
        <topology evidence="1">Multi-pass membrane protein</topology>
    </subcellularLocation>
</comment>
<evidence type="ECO:0000313" key="7">
    <source>
        <dbReference type="EMBL" id="CAH2981080.1"/>
    </source>
</evidence>
<evidence type="ECO:0000256" key="4">
    <source>
        <dbReference type="ARBA" id="ARBA00023136"/>
    </source>
</evidence>
<dbReference type="PANTHER" id="PTHR11662:SF280">
    <property type="entry name" value="FI21844P1-RELATED"/>
    <property type="match status" value="1"/>
</dbReference>
<dbReference type="PANTHER" id="PTHR11662">
    <property type="entry name" value="SOLUTE CARRIER FAMILY 17"/>
    <property type="match status" value="1"/>
</dbReference>
<feature type="transmembrane region" description="Helical" evidence="5">
    <location>
        <begin position="34"/>
        <end position="59"/>
    </location>
</feature>
<accession>A0ABN8L772</accession>
<dbReference type="InterPro" id="IPR050382">
    <property type="entry name" value="MFS_Na/Anion_cotransporter"/>
</dbReference>
<feature type="transmembrane region" description="Helical" evidence="5">
    <location>
        <begin position="87"/>
        <end position="107"/>
    </location>
</feature>
<keyword evidence="3 5" id="KW-1133">Transmembrane helix</keyword>
<organism evidence="7 8">
    <name type="scientific">Chilo suppressalis</name>
    <name type="common">Asiatic rice borer moth</name>
    <dbReference type="NCBI Taxonomy" id="168631"/>
    <lineage>
        <taxon>Eukaryota</taxon>
        <taxon>Metazoa</taxon>
        <taxon>Ecdysozoa</taxon>
        <taxon>Arthropoda</taxon>
        <taxon>Hexapoda</taxon>
        <taxon>Insecta</taxon>
        <taxon>Pterygota</taxon>
        <taxon>Neoptera</taxon>
        <taxon>Endopterygota</taxon>
        <taxon>Lepidoptera</taxon>
        <taxon>Glossata</taxon>
        <taxon>Ditrysia</taxon>
        <taxon>Pyraloidea</taxon>
        <taxon>Crambidae</taxon>
        <taxon>Crambinae</taxon>
        <taxon>Chilo</taxon>
    </lineage>
</organism>
<dbReference type="InterPro" id="IPR011701">
    <property type="entry name" value="MFS"/>
</dbReference>
<feature type="transmembrane region" description="Helical" evidence="5">
    <location>
        <begin position="207"/>
        <end position="228"/>
    </location>
</feature>
<dbReference type="SUPFAM" id="SSF103473">
    <property type="entry name" value="MFS general substrate transporter"/>
    <property type="match status" value="1"/>
</dbReference>
<feature type="domain" description="Major facilitator superfamily (MFS) profile" evidence="6">
    <location>
        <begin position="34"/>
        <end position="468"/>
    </location>
</feature>
<feature type="transmembrane region" description="Helical" evidence="5">
    <location>
        <begin position="410"/>
        <end position="432"/>
    </location>
</feature>
<dbReference type="Gene3D" id="1.20.1250.20">
    <property type="entry name" value="MFS general substrate transporter like domains"/>
    <property type="match status" value="1"/>
</dbReference>
<feature type="transmembrane region" description="Helical" evidence="5">
    <location>
        <begin position="444"/>
        <end position="463"/>
    </location>
</feature>
<dbReference type="PROSITE" id="PS50850">
    <property type="entry name" value="MFS"/>
    <property type="match status" value="1"/>
</dbReference>
<dbReference type="InterPro" id="IPR027378">
    <property type="entry name" value="Nucleotide_channel_N"/>
</dbReference>